<evidence type="ECO:0000256" key="3">
    <source>
        <dbReference type="ARBA" id="ARBA00022448"/>
    </source>
</evidence>
<feature type="transmembrane region" description="Helical" evidence="8">
    <location>
        <begin position="142"/>
        <end position="159"/>
    </location>
</feature>
<dbReference type="AlphaFoldDB" id="A0AAP0LFE5"/>
<proteinExistence type="inferred from homology"/>
<feature type="region of interest" description="Disordered" evidence="7">
    <location>
        <begin position="176"/>
        <end position="195"/>
    </location>
</feature>
<keyword evidence="3" id="KW-0813">Transport</keyword>
<dbReference type="InterPro" id="IPR030182">
    <property type="entry name" value="PUP_plant"/>
</dbReference>
<keyword evidence="10" id="KW-1185">Reference proteome</keyword>
<feature type="transmembrane region" description="Helical" evidence="8">
    <location>
        <begin position="110"/>
        <end position="130"/>
    </location>
</feature>
<dbReference type="GO" id="GO:0016020">
    <property type="term" value="C:membrane"/>
    <property type="evidence" value="ECO:0007669"/>
    <property type="project" value="UniProtKB-SubCell"/>
</dbReference>
<evidence type="ECO:0000313" key="9">
    <source>
        <dbReference type="EMBL" id="KAK9170278.1"/>
    </source>
</evidence>
<comment type="caution">
    <text evidence="9">The sequence shown here is derived from an EMBL/GenBank/DDBJ whole genome shotgun (WGS) entry which is preliminary data.</text>
</comment>
<gene>
    <name evidence="9" type="ORF">Syun_002418</name>
</gene>
<keyword evidence="6 8" id="KW-0472">Membrane</keyword>
<evidence type="ECO:0000256" key="2">
    <source>
        <dbReference type="ARBA" id="ARBA00006213"/>
    </source>
</evidence>
<dbReference type="Proteomes" id="UP001420932">
    <property type="component" value="Unassembled WGS sequence"/>
</dbReference>
<evidence type="ECO:0000256" key="5">
    <source>
        <dbReference type="ARBA" id="ARBA00022989"/>
    </source>
</evidence>
<comment type="similarity">
    <text evidence="2">Belongs to the purine permeases (TC 2.A.7.14) family.</text>
</comment>
<feature type="transmembrane region" description="Helical" evidence="8">
    <location>
        <begin position="39"/>
        <end position="60"/>
    </location>
</feature>
<dbReference type="GO" id="GO:0005345">
    <property type="term" value="F:purine nucleobase transmembrane transporter activity"/>
    <property type="evidence" value="ECO:0007669"/>
    <property type="project" value="UniProtKB-ARBA"/>
</dbReference>
<name>A0AAP0LFE5_9MAGN</name>
<dbReference type="PANTHER" id="PTHR31376:SF105">
    <property type="entry name" value="PURINE PERMEASE-RELATED"/>
    <property type="match status" value="1"/>
</dbReference>
<keyword evidence="4 8" id="KW-0812">Transmembrane</keyword>
<evidence type="ECO:0000256" key="1">
    <source>
        <dbReference type="ARBA" id="ARBA00004370"/>
    </source>
</evidence>
<dbReference type="EMBL" id="JBBNAF010000001">
    <property type="protein sequence ID" value="KAK9170278.1"/>
    <property type="molecule type" value="Genomic_DNA"/>
</dbReference>
<evidence type="ECO:0000313" key="10">
    <source>
        <dbReference type="Proteomes" id="UP001420932"/>
    </source>
</evidence>
<feature type="region of interest" description="Disordered" evidence="7">
    <location>
        <begin position="1"/>
        <end position="20"/>
    </location>
</feature>
<feature type="transmembrane region" description="Helical" evidence="8">
    <location>
        <begin position="72"/>
        <end position="94"/>
    </location>
</feature>
<dbReference type="GO" id="GO:0015211">
    <property type="term" value="F:purine nucleoside transmembrane transporter activity"/>
    <property type="evidence" value="ECO:0007669"/>
    <property type="project" value="InterPro"/>
</dbReference>
<evidence type="ECO:0000256" key="4">
    <source>
        <dbReference type="ARBA" id="ARBA00022692"/>
    </source>
</evidence>
<evidence type="ECO:0000256" key="6">
    <source>
        <dbReference type="ARBA" id="ARBA00023136"/>
    </source>
</evidence>
<dbReference type="Pfam" id="PF16913">
    <property type="entry name" value="PUNUT"/>
    <property type="match status" value="1"/>
</dbReference>
<reference evidence="9 10" key="1">
    <citation type="submission" date="2024-01" db="EMBL/GenBank/DDBJ databases">
        <title>Genome assemblies of Stephania.</title>
        <authorList>
            <person name="Yang L."/>
        </authorList>
    </citation>
    <scope>NUCLEOTIDE SEQUENCE [LARGE SCALE GENOMIC DNA]</scope>
    <source>
        <strain evidence="9">YNDBR</strain>
        <tissue evidence="9">Leaf</tissue>
    </source>
</reference>
<sequence>MAFNIEGIDDGVPTHEENRTTLQHKKSPLSSLKSIITKWWILLLNAALLAVGTIGGPLLLRLYFLHGGSRRWIPRLLLTAGFPILLVPIGILYARQGPPQNGKFFASPELLLCGVFIGVLTGIDTFMYSLGLSYLPVSTSSLLLSTQLVFTAVFAFIIVRHKFTPYSSFDSGTPLRRGEEEIGRSSFGKNNNGWR</sequence>
<keyword evidence="5 8" id="KW-1133">Transmembrane helix</keyword>
<evidence type="ECO:0000256" key="7">
    <source>
        <dbReference type="SAM" id="MobiDB-lite"/>
    </source>
</evidence>
<comment type="subcellular location">
    <subcellularLocation>
        <location evidence="1">Membrane</location>
    </subcellularLocation>
</comment>
<dbReference type="PANTHER" id="PTHR31376">
    <property type="entry name" value="OS09G0467300 PROTEIN-RELATED"/>
    <property type="match status" value="1"/>
</dbReference>
<protein>
    <submittedName>
        <fullName evidence="9">Uncharacterized protein</fullName>
    </submittedName>
</protein>
<organism evidence="9 10">
    <name type="scientific">Stephania yunnanensis</name>
    <dbReference type="NCBI Taxonomy" id="152371"/>
    <lineage>
        <taxon>Eukaryota</taxon>
        <taxon>Viridiplantae</taxon>
        <taxon>Streptophyta</taxon>
        <taxon>Embryophyta</taxon>
        <taxon>Tracheophyta</taxon>
        <taxon>Spermatophyta</taxon>
        <taxon>Magnoliopsida</taxon>
        <taxon>Ranunculales</taxon>
        <taxon>Menispermaceae</taxon>
        <taxon>Menispermoideae</taxon>
        <taxon>Cissampelideae</taxon>
        <taxon>Stephania</taxon>
    </lineage>
</organism>
<accession>A0AAP0LFE5</accession>
<evidence type="ECO:0000256" key="8">
    <source>
        <dbReference type="SAM" id="Phobius"/>
    </source>
</evidence>